<gene>
    <name evidence="2" type="ORF">SAMN05444350_11280</name>
</gene>
<accession>A0A1M6FKB2</accession>
<dbReference type="AlphaFoldDB" id="A0A1M6FKB2"/>
<evidence type="ECO:0000313" key="2">
    <source>
        <dbReference type="EMBL" id="SHI98148.1"/>
    </source>
</evidence>
<evidence type="ECO:0000256" key="1">
    <source>
        <dbReference type="SAM" id="MobiDB-lite"/>
    </source>
</evidence>
<feature type="compositionally biased region" description="Basic and acidic residues" evidence="1">
    <location>
        <begin position="1"/>
        <end position="33"/>
    </location>
</feature>
<protein>
    <submittedName>
        <fullName evidence="2">Uncharacterized protein</fullName>
    </submittedName>
</protein>
<name>A0A1M6FKB2_9BACE</name>
<evidence type="ECO:0000313" key="3">
    <source>
        <dbReference type="Proteomes" id="UP000184192"/>
    </source>
</evidence>
<proteinExistence type="predicted"/>
<keyword evidence="3" id="KW-1185">Reference proteome</keyword>
<dbReference type="EMBL" id="FQZN01000012">
    <property type="protein sequence ID" value="SHI98148.1"/>
    <property type="molecule type" value="Genomic_DNA"/>
</dbReference>
<sequence length="148" mass="16481">MERKNMKKEKRIENLKPFEKGKVSRDQAVEAGRKGGLASVEAKKKKKKLRELCEIFGELPIYSDKAKKLMEEMGISPEDMTNKMAAVVGVFKKAAAGDVQAFNAIRDILGEKPKDEVESKVATSVTVNYVKSGAKFANSEDEVNDERK</sequence>
<reference evidence="3" key="1">
    <citation type="submission" date="2016-11" db="EMBL/GenBank/DDBJ databases">
        <authorList>
            <person name="Varghese N."/>
            <person name="Submissions S."/>
        </authorList>
    </citation>
    <scope>NUCLEOTIDE SEQUENCE [LARGE SCALE GENOMIC DNA]</scope>
    <source>
        <strain evidence="3">DSM 26884</strain>
    </source>
</reference>
<dbReference type="Proteomes" id="UP000184192">
    <property type="component" value="Unassembled WGS sequence"/>
</dbReference>
<dbReference type="eggNOG" id="ENOG50322WR">
    <property type="taxonomic scope" value="Bacteria"/>
</dbReference>
<organism evidence="2 3">
    <name type="scientific">Bacteroides stercorirosoris</name>
    <dbReference type="NCBI Taxonomy" id="871324"/>
    <lineage>
        <taxon>Bacteria</taxon>
        <taxon>Pseudomonadati</taxon>
        <taxon>Bacteroidota</taxon>
        <taxon>Bacteroidia</taxon>
        <taxon>Bacteroidales</taxon>
        <taxon>Bacteroidaceae</taxon>
        <taxon>Bacteroides</taxon>
    </lineage>
</organism>
<feature type="region of interest" description="Disordered" evidence="1">
    <location>
        <begin position="1"/>
        <end position="36"/>
    </location>
</feature>